<evidence type="ECO:0000259" key="1">
    <source>
        <dbReference type="Pfam" id="PF07727"/>
    </source>
</evidence>
<evidence type="ECO:0000313" key="3">
    <source>
        <dbReference type="Proteomes" id="UP000765509"/>
    </source>
</evidence>
<protein>
    <recommendedName>
        <fullName evidence="1">Reverse transcriptase Ty1/copia-type domain-containing protein</fullName>
    </recommendedName>
</protein>
<gene>
    <name evidence="2" type="ORF">O181_040565</name>
</gene>
<organism evidence="2 3">
    <name type="scientific">Austropuccinia psidii MF-1</name>
    <dbReference type="NCBI Taxonomy" id="1389203"/>
    <lineage>
        <taxon>Eukaryota</taxon>
        <taxon>Fungi</taxon>
        <taxon>Dikarya</taxon>
        <taxon>Basidiomycota</taxon>
        <taxon>Pucciniomycotina</taxon>
        <taxon>Pucciniomycetes</taxon>
        <taxon>Pucciniales</taxon>
        <taxon>Sphaerophragmiaceae</taxon>
        <taxon>Austropuccinia</taxon>
    </lineage>
</organism>
<evidence type="ECO:0000313" key="2">
    <source>
        <dbReference type="EMBL" id="MBW0500850.1"/>
    </source>
</evidence>
<name>A0A9Q3DDE2_9BASI</name>
<dbReference type="Pfam" id="PF07727">
    <property type="entry name" value="RVT_2"/>
    <property type="match status" value="1"/>
</dbReference>
<dbReference type="EMBL" id="AVOT02016025">
    <property type="protein sequence ID" value="MBW0500850.1"/>
    <property type="molecule type" value="Genomic_DNA"/>
</dbReference>
<dbReference type="Proteomes" id="UP000765509">
    <property type="component" value="Unassembled WGS sequence"/>
</dbReference>
<dbReference type="OrthoDB" id="3799035at2759"/>
<accession>A0A9Q3DDE2</accession>
<comment type="caution">
    <text evidence="2">The sequence shown here is derived from an EMBL/GenBank/DDBJ whole genome shotgun (WGS) entry which is preliminary data.</text>
</comment>
<dbReference type="InterPro" id="IPR013103">
    <property type="entry name" value="RVT_2"/>
</dbReference>
<feature type="domain" description="Reverse transcriptase Ty1/copia-type" evidence="1">
    <location>
        <begin position="26"/>
        <end position="101"/>
    </location>
</feature>
<keyword evidence="3" id="KW-1185">Reference proteome</keyword>
<reference evidence="2" key="1">
    <citation type="submission" date="2021-03" db="EMBL/GenBank/DDBJ databases">
        <title>Draft genome sequence of rust myrtle Austropuccinia psidii MF-1, a brazilian biotype.</title>
        <authorList>
            <person name="Quecine M.C."/>
            <person name="Pachon D.M.R."/>
            <person name="Bonatelli M.L."/>
            <person name="Correr F.H."/>
            <person name="Franceschini L.M."/>
            <person name="Leite T.F."/>
            <person name="Margarido G.R.A."/>
            <person name="Almeida C.A."/>
            <person name="Ferrarezi J.A."/>
            <person name="Labate C.A."/>
        </authorList>
    </citation>
    <scope>NUCLEOTIDE SEQUENCE</scope>
    <source>
        <strain evidence="2">MF-1</strain>
    </source>
</reference>
<dbReference type="AlphaFoldDB" id="A0A9Q3DDE2"/>
<sequence length="114" mass="12729">MLLPEAKEGNLWSQTGAAGLSPTWLYVHVDDIAIFGRDVTIFKEEITLEFDIKDIGPADLMLGIKINQFDNVITLDQHYFAESLVHLYGMADCKPADTPLMPNTHLQPATLEDI</sequence>
<proteinExistence type="predicted"/>